<accession>A0A062XQL9</accession>
<comment type="similarity">
    <text evidence="2 6">Belongs to the universal ribosomal protein uL10 family.</text>
</comment>
<dbReference type="PANTHER" id="PTHR11560">
    <property type="entry name" value="39S RIBOSOMAL PROTEIN L10, MITOCHONDRIAL"/>
    <property type="match status" value="1"/>
</dbReference>
<evidence type="ECO:0000256" key="3">
    <source>
        <dbReference type="ARBA" id="ARBA00022980"/>
    </source>
</evidence>
<dbReference type="GO" id="GO:0015934">
    <property type="term" value="C:large ribosomal subunit"/>
    <property type="evidence" value="ECO:0007669"/>
    <property type="project" value="InterPro"/>
</dbReference>
<evidence type="ECO:0000313" key="9">
    <source>
        <dbReference type="EMBL" id="KDA53108.1"/>
    </source>
</evidence>
<evidence type="ECO:0000256" key="5">
    <source>
        <dbReference type="ARBA" id="ARBA00035202"/>
    </source>
</evidence>
<evidence type="ECO:0000313" key="8">
    <source>
        <dbReference type="EMBL" id="HET47578.1"/>
    </source>
</evidence>
<keyword evidence="6" id="KW-0699">rRNA-binding</keyword>
<evidence type="ECO:0000256" key="2">
    <source>
        <dbReference type="ARBA" id="ARBA00008889"/>
    </source>
</evidence>
<dbReference type="InterPro" id="IPR002363">
    <property type="entry name" value="Ribosomal_uL10_CS_bac"/>
</dbReference>
<reference evidence="9 10" key="1">
    <citation type="submission" date="2014-04" db="EMBL/GenBank/DDBJ databases">
        <title>The Genome Sequence of Thermoanaerobaculum aquaticum MP-01, The First Cultivated Group 23 Acidobacterium.</title>
        <authorList>
            <person name="Stamps B.W."/>
            <person name="Losey N.A."/>
            <person name="Lawson P.A."/>
            <person name="Stevenson B.S."/>
        </authorList>
    </citation>
    <scope>NUCLEOTIDE SEQUENCE [LARGE SCALE GENOMIC DNA]</scope>
    <source>
        <strain evidence="9 10">MP-01</strain>
    </source>
</reference>
<dbReference type="PROSITE" id="PS01109">
    <property type="entry name" value="RIBOSOMAL_L10"/>
    <property type="match status" value="1"/>
</dbReference>
<evidence type="ECO:0000313" key="7">
    <source>
        <dbReference type="EMBL" id="HEQ88165.1"/>
    </source>
</evidence>
<gene>
    <name evidence="6" type="primary">rplJ</name>
    <name evidence="9" type="ORF">EG19_07715</name>
    <name evidence="7" type="ORF">ENP06_02000</name>
    <name evidence="8" type="ORF">ENQ31_05400</name>
</gene>
<dbReference type="CDD" id="cd05797">
    <property type="entry name" value="Ribosomal_L10"/>
    <property type="match status" value="1"/>
</dbReference>
<dbReference type="AlphaFoldDB" id="A0A062XQL9"/>
<dbReference type="GO" id="GO:0003735">
    <property type="term" value="F:structural constituent of ribosome"/>
    <property type="evidence" value="ECO:0007669"/>
    <property type="project" value="InterPro"/>
</dbReference>
<dbReference type="RefSeq" id="WP_038050221.1">
    <property type="nucleotide sequence ID" value="NZ_JMFG01000031.1"/>
</dbReference>
<dbReference type="GO" id="GO:0070180">
    <property type="term" value="F:large ribosomal subunit rRNA binding"/>
    <property type="evidence" value="ECO:0007669"/>
    <property type="project" value="UniProtKB-UniRule"/>
</dbReference>
<dbReference type="NCBIfam" id="NF000955">
    <property type="entry name" value="PRK00099.1-1"/>
    <property type="match status" value="1"/>
</dbReference>
<keyword evidence="3 6" id="KW-0689">Ribosomal protein</keyword>
<evidence type="ECO:0000256" key="6">
    <source>
        <dbReference type="HAMAP-Rule" id="MF_00362"/>
    </source>
</evidence>
<dbReference type="Pfam" id="PF00466">
    <property type="entry name" value="Ribosomal_L10"/>
    <property type="match status" value="1"/>
</dbReference>
<dbReference type="InterPro" id="IPR043141">
    <property type="entry name" value="Ribosomal_uL10-like_sf"/>
</dbReference>
<protein>
    <recommendedName>
        <fullName evidence="5 6">Large ribosomal subunit protein uL10</fullName>
    </recommendedName>
</protein>
<evidence type="ECO:0000313" key="10">
    <source>
        <dbReference type="Proteomes" id="UP000027284"/>
    </source>
</evidence>
<comment type="subunit">
    <text evidence="6">Part of the ribosomal stalk of the 50S ribosomal subunit. The N-terminus interacts with L11 and the large rRNA to form the base of the stalk. The C-terminus forms an elongated spine to which L12 dimers bind in a sequential fashion forming a multimeric L10(L12)X complex.</text>
</comment>
<comment type="function">
    <text evidence="1 6">Forms part of the ribosomal stalk, playing a central role in the interaction of the ribosome with GTP-bound translation factors.</text>
</comment>
<dbReference type="Gene3D" id="3.30.70.1730">
    <property type="match status" value="1"/>
</dbReference>
<dbReference type="EMBL" id="JMFG01000031">
    <property type="protein sequence ID" value="KDA53108.1"/>
    <property type="molecule type" value="Genomic_DNA"/>
</dbReference>
<organism evidence="9 10">
    <name type="scientific">Thermoanaerobaculum aquaticum</name>
    <dbReference type="NCBI Taxonomy" id="1312852"/>
    <lineage>
        <taxon>Bacteria</taxon>
        <taxon>Pseudomonadati</taxon>
        <taxon>Acidobacteriota</taxon>
        <taxon>Thermoanaerobaculia</taxon>
        <taxon>Thermoanaerobaculales</taxon>
        <taxon>Thermoanaerobaculaceae</taxon>
        <taxon>Thermoanaerobaculum</taxon>
    </lineage>
</organism>
<dbReference type="GO" id="GO:0006412">
    <property type="term" value="P:translation"/>
    <property type="evidence" value="ECO:0007669"/>
    <property type="project" value="UniProtKB-UniRule"/>
</dbReference>
<keyword evidence="4 6" id="KW-0687">Ribonucleoprotein</keyword>
<keyword evidence="10" id="KW-1185">Reference proteome</keyword>
<dbReference type="SUPFAM" id="SSF160369">
    <property type="entry name" value="Ribosomal protein L10-like"/>
    <property type="match status" value="1"/>
</dbReference>
<dbReference type="Gene3D" id="6.10.250.290">
    <property type="match status" value="1"/>
</dbReference>
<proteinExistence type="inferred from homology"/>
<evidence type="ECO:0000256" key="4">
    <source>
        <dbReference type="ARBA" id="ARBA00023274"/>
    </source>
</evidence>
<dbReference type="InterPro" id="IPR001790">
    <property type="entry name" value="Ribosomal_uL10"/>
</dbReference>
<comment type="caution">
    <text evidence="9">The sequence shown here is derived from an EMBL/GenBank/DDBJ whole genome shotgun (WGS) entry which is preliminary data.</text>
</comment>
<dbReference type="Proteomes" id="UP000027284">
    <property type="component" value="Unassembled WGS sequence"/>
</dbReference>
<dbReference type="OrthoDB" id="9808307at2"/>
<reference evidence="7" key="2">
    <citation type="journal article" date="2020" name="mSystems">
        <title>Genome- and Community-Level Interaction Insights into Carbon Utilization and Element Cycling Functions of Hydrothermarchaeota in Hydrothermal Sediment.</title>
        <authorList>
            <person name="Zhou Z."/>
            <person name="Liu Y."/>
            <person name="Xu W."/>
            <person name="Pan J."/>
            <person name="Luo Z.H."/>
            <person name="Li M."/>
        </authorList>
    </citation>
    <scope>NUCLEOTIDE SEQUENCE [LARGE SCALE GENOMIC DNA]</scope>
    <source>
        <strain evidence="7">SpSt-186</strain>
        <strain evidence="8">SpSt-299</strain>
    </source>
</reference>
<dbReference type="InterPro" id="IPR047865">
    <property type="entry name" value="Ribosomal_uL10_bac_type"/>
</dbReference>
<dbReference type="EMBL" id="DSMR01000390">
    <property type="protein sequence ID" value="HET47578.1"/>
    <property type="molecule type" value="Genomic_DNA"/>
</dbReference>
<name>A0A062XQL9_9BACT</name>
<dbReference type="HAMAP" id="MF_00362">
    <property type="entry name" value="Ribosomal_uL10"/>
    <property type="match status" value="1"/>
</dbReference>
<keyword evidence="6" id="KW-0694">RNA-binding</keyword>
<dbReference type="STRING" id="1312852.EG19_07715"/>
<sequence>MLTREQKEQQLQLLKSALVPAAGVFVVDFTGLTVAEVTELRRKVKEAEASYLVVKNTLARIALSGTPNEPVSKLFVGPTAVAYTNKDVVALAKVLSEFAKGHDKLKFRGAWVEGQLLDAAGAQQIASLPSKQELVARLLFLLQSPMRRLVVALNWPLRSLAVTVKQIADNKQQN</sequence>
<dbReference type="EMBL" id="DSHW01000148">
    <property type="protein sequence ID" value="HEQ88165.1"/>
    <property type="molecule type" value="Genomic_DNA"/>
</dbReference>
<dbReference type="InterPro" id="IPR022973">
    <property type="entry name" value="Ribosomal_uL10_bac"/>
</dbReference>
<evidence type="ECO:0000256" key="1">
    <source>
        <dbReference type="ARBA" id="ARBA00002633"/>
    </source>
</evidence>